<dbReference type="PANTHER" id="PTHR34978:SF3">
    <property type="entry name" value="SLR0241 PROTEIN"/>
    <property type="match status" value="1"/>
</dbReference>
<dbReference type="Pfam" id="PF05569">
    <property type="entry name" value="Peptidase_M56"/>
    <property type="match status" value="1"/>
</dbReference>
<reference evidence="4 5" key="1">
    <citation type="submission" date="2018-11" db="EMBL/GenBank/DDBJ databases">
        <title>Flavobacterium sp. nov., YIM 102701-2 draft genome.</title>
        <authorList>
            <person name="Li G."/>
            <person name="Jiang Y."/>
        </authorList>
    </citation>
    <scope>NUCLEOTIDE SEQUENCE [LARGE SCALE GENOMIC DNA]</scope>
    <source>
        <strain evidence="4 5">YIM 102701-2</strain>
    </source>
</reference>
<dbReference type="Proteomes" id="UP000275719">
    <property type="component" value="Unassembled WGS sequence"/>
</dbReference>
<dbReference type="Gene3D" id="2.170.130.10">
    <property type="entry name" value="TonB-dependent receptor, plug domain"/>
    <property type="match status" value="1"/>
</dbReference>
<evidence type="ECO:0000313" key="4">
    <source>
        <dbReference type="EMBL" id="RRJ90672.1"/>
    </source>
</evidence>
<dbReference type="InterPro" id="IPR008756">
    <property type="entry name" value="Peptidase_M56"/>
</dbReference>
<dbReference type="CDD" id="cd07341">
    <property type="entry name" value="M56_BlaR1_MecR1_like"/>
    <property type="match status" value="1"/>
</dbReference>
<proteinExistence type="predicted"/>
<dbReference type="InterPro" id="IPR037066">
    <property type="entry name" value="Plug_dom_sf"/>
</dbReference>
<feature type="transmembrane region" description="Helical" evidence="2">
    <location>
        <begin position="94"/>
        <end position="112"/>
    </location>
</feature>
<sequence>MEQILIYLLKVNGLLIFFWIFYKLLLQKETFYTFNRFYFLGSTLLSFVFPLIYFTKIKEIIVPASNLQIVENKSVFLIERPEIIDLKWYETIDWFLVIVILIAIISVIKVGIRIFKIVQLTNSIQKLEKHPTEKNIRITESETHVYSFYKWIILPKKLLKSENCSVLIQHEKVHIKQKHTFDLVSLSFISDFFWFNPIIKLIRKDINLNLEFMVDDEITKQENSYSYQKTLLNFNQNQTQNILTNAFNSSDLKQRILMLNTQKSKNMKKLKIALTAPILLAFFGLFQIETVAQVKTDKQENDFGDNKLILETLQKDIKRIQEDKKLFNEIVEKYKTTVDGKEISKQELKEYDNTKIKSVAVDFSDAEKDTQVNFITTGEEEVRSFTFGYQQQDMEIKVNFDGEFVDVKDLQNAFKFENDDNIDKKYDKIYINGKESTEKELEHFYGKERRASVKIKDRVLYVEPVKENKISYKSTTQSENVVYILNDKEINRDEFKKISPNDIESITVIKDKEAIAKYGQKAKDGILLIKTKDNSTEKQKALIEEKKTKIELQKLVIEAQKTEMERKKTFFKENRSLHIDKRNALAEKRNALAEKRNIQLEKNKAKIENKKSEIERLKLIREEYKALAEVKKTVEIQNKTTQGSF</sequence>
<feature type="transmembrane region" description="Helical" evidence="2">
    <location>
        <begin position="6"/>
        <end position="25"/>
    </location>
</feature>
<feature type="domain" description="Peptidase M56" evidence="3">
    <location>
        <begin position="48"/>
        <end position="259"/>
    </location>
</feature>
<dbReference type="EMBL" id="RQVQ01000015">
    <property type="protein sequence ID" value="RRJ90672.1"/>
    <property type="molecule type" value="Genomic_DNA"/>
</dbReference>
<keyword evidence="2" id="KW-1133">Transmembrane helix</keyword>
<evidence type="ECO:0000259" key="3">
    <source>
        <dbReference type="Pfam" id="PF05569"/>
    </source>
</evidence>
<dbReference type="OrthoDB" id="1522859at2"/>
<dbReference type="AlphaFoldDB" id="A0A3P3W6C0"/>
<dbReference type="InterPro" id="IPR052173">
    <property type="entry name" value="Beta-lactam_resp_regulator"/>
</dbReference>
<name>A0A3P3W6C0_9FLAO</name>
<dbReference type="PANTHER" id="PTHR34978">
    <property type="entry name" value="POSSIBLE SENSOR-TRANSDUCER PROTEIN BLAR"/>
    <property type="match status" value="1"/>
</dbReference>
<feature type="transmembrane region" description="Helical" evidence="2">
    <location>
        <begin position="37"/>
        <end position="55"/>
    </location>
</feature>
<gene>
    <name evidence="4" type="ORF">EG240_08255</name>
</gene>
<organism evidence="4 5">
    <name type="scientific">Paenimyroides tangerinum</name>
    <dbReference type="NCBI Taxonomy" id="2488728"/>
    <lineage>
        <taxon>Bacteria</taxon>
        <taxon>Pseudomonadati</taxon>
        <taxon>Bacteroidota</taxon>
        <taxon>Flavobacteriia</taxon>
        <taxon>Flavobacteriales</taxon>
        <taxon>Flavobacteriaceae</taxon>
        <taxon>Paenimyroides</taxon>
    </lineage>
</organism>
<evidence type="ECO:0000256" key="1">
    <source>
        <dbReference type="SAM" id="Coils"/>
    </source>
</evidence>
<protein>
    <recommendedName>
        <fullName evidence="3">Peptidase M56 domain-containing protein</fullName>
    </recommendedName>
</protein>
<keyword evidence="1" id="KW-0175">Coiled coil</keyword>
<keyword evidence="5" id="KW-1185">Reference proteome</keyword>
<comment type="caution">
    <text evidence="4">The sequence shown here is derived from an EMBL/GenBank/DDBJ whole genome shotgun (WGS) entry which is preliminary data.</text>
</comment>
<evidence type="ECO:0000256" key="2">
    <source>
        <dbReference type="SAM" id="Phobius"/>
    </source>
</evidence>
<accession>A0A3P3W6C0</accession>
<keyword evidence="2" id="KW-0812">Transmembrane</keyword>
<dbReference type="RefSeq" id="WP_125018915.1">
    <property type="nucleotide sequence ID" value="NZ_RQVQ01000015.1"/>
</dbReference>
<feature type="coiled-coil region" evidence="1">
    <location>
        <begin position="581"/>
        <end position="627"/>
    </location>
</feature>
<keyword evidence="2" id="KW-0472">Membrane</keyword>
<feature type="transmembrane region" description="Helical" evidence="2">
    <location>
        <begin position="270"/>
        <end position="288"/>
    </location>
</feature>
<evidence type="ECO:0000313" key="5">
    <source>
        <dbReference type="Proteomes" id="UP000275719"/>
    </source>
</evidence>